<evidence type="ECO:0000313" key="3">
    <source>
        <dbReference type="EMBL" id="KTB41397.1"/>
    </source>
</evidence>
<gene>
    <name evidence="3" type="ORF">WG66_6030</name>
</gene>
<dbReference type="GO" id="GO:0016628">
    <property type="term" value="F:oxidoreductase activity, acting on the CH-CH group of donors, NAD or NADP as acceptor"/>
    <property type="evidence" value="ECO:0007669"/>
    <property type="project" value="InterPro"/>
</dbReference>
<comment type="caution">
    <text evidence="3">The sequence shown here is derived from an EMBL/GenBank/DDBJ whole genome shotgun (WGS) entry which is preliminary data.</text>
</comment>
<feature type="domain" description="Alcohol dehydrogenase-like C-terminal" evidence="2">
    <location>
        <begin position="36"/>
        <end position="87"/>
    </location>
</feature>
<dbReference type="EMBL" id="LATX01001469">
    <property type="protein sequence ID" value="KTB41397.1"/>
    <property type="molecule type" value="Genomic_DNA"/>
</dbReference>
<feature type="transmembrane region" description="Helical" evidence="1">
    <location>
        <begin position="26"/>
        <end position="45"/>
    </location>
</feature>
<protein>
    <recommendedName>
        <fullName evidence="2">Alcohol dehydrogenase-like C-terminal domain-containing protein</fullName>
    </recommendedName>
</protein>
<organism evidence="3 4">
    <name type="scientific">Moniliophthora roreri</name>
    <name type="common">Frosty pod rot fungus</name>
    <name type="synonym">Monilia roreri</name>
    <dbReference type="NCBI Taxonomy" id="221103"/>
    <lineage>
        <taxon>Eukaryota</taxon>
        <taxon>Fungi</taxon>
        <taxon>Dikarya</taxon>
        <taxon>Basidiomycota</taxon>
        <taxon>Agaricomycotina</taxon>
        <taxon>Agaricomycetes</taxon>
        <taxon>Agaricomycetidae</taxon>
        <taxon>Agaricales</taxon>
        <taxon>Marasmiineae</taxon>
        <taxon>Marasmiaceae</taxon>
        <taxon>Moniliophthora</taxon>
    </lineage>
</organism>
<dbReference type="AlphaFoldDB" id="A0A0W0FZ32"/>
<sequence length="94" mass="10109">MAQKTRGNMQTQRHSLARWNEQLRTVSVFISGGAGAVGALVIQLAKQDGMKVIASAGTDDKVEECREMGADVAFNYKTTDTAEVLTTILNVCSC</sequence>
<dbReference type="InterPro" id="IPR036291">
    <property type="entry name" value="NAD(P)-bd_dom_sf"/>
</dbReference>
<dbReference type="Proteomes" id="UP000054988">
    <property type="component" value="Unassembled WGS sequence"/>
</dbReference>
<evidence type="ECO:0000313" key="4">
    <source>
        <dbReference type="Proteomes" id="UP000054988"/>
    </source>
</evidence>
<dbReference type="PANTHER" id="PTHR43205:SF7">
    <property type="entry name" value="PROSTAGLANDIN REDUCTASE 1"/>
    <property type="match status" value="1"/>
</dbReference>
<dbReference type="InterPro" id="IPR045010">
    <property type="entry name" value="MDR_fam"/>
</dbReference>
<evidence type="ECO:0000256" key="1">
    <source>
        <dbReference type="SAM" id="Phobius"/>
    </source>
</evidence>
<name>A0A0W0FZ32_MONRR</name>
<reference evidence="3 4" key="1">
    <citation type="submission" date="2015-12" db="EMBL/GenBank/DDBJ databases">
        <title>Draft genome sequence of Moniliophthora roreri, the causal agent of frosty pod rot of cacao.</title>
        <authorList>
            <person name="Aime M.C."/>
            <person name="Diaz-Valderrama J.R."/>
            <person name="Kijpornyongpan T."/>
            <person name="Phillips-Mora W."/>
        </authorList>
    </citation>
    <scope>NUCLEOTIDE SEQUENCE [LARGE SCALE GENOMIC DNA]</scope>
    <source>
        <strain evidence="3 4">MCA 2952</strain>
    </source>
</reference>
<dbReference type="Pfam" id="PF00107">
    <property type="entry name" value="ADH_zinc_N"/>
    <property type="match status" value="1"/>
</dbReference>
<proteinExistence type="predicted"/>
<dbReference type="Gene3D" id="3.40.50.720">
    <property type="entry name" value="NAD(P)-binding Rossmann-like Domain"/>
    <property type="match status" value="1"/>
</dbReference>
<keyword evidence="1" id="KW-0472">Membrane</keyword>
<keyword evidence="1" id="KW-0812">Transmembrane</keyword>
<keyword evidence="1" id="KW-1133">Transmembrane helix</keyword>
<evidence type="ECO:0000259" key="2">
    <source>
        <dbReference type="Pfam" id="PF00107"/>
    </source>
</evidence>
<dbReference type="PANTHER" id="PTHR43205">
    <property type="entry name" value="PROSTAGLANDIN REDUCTASE"/>
    <property type="match status" value="1"/>
</dbReference>
<accession>A0A0W0FZ32</accession>
<dbReference type="SUPFAM" id="SSF51735">
    <property type="entry name" value="NAD(P)-binding Rossmann-fold domains"/>
    <property type="match status" value="1"/>
</dbReference>
<dbReference type="InterPro" id="IPR013149">
    <property type="entry name" value="ADH-like_C"/>
</dbReference>